<reference evidence="1" key="1">
    <citation type="journal article" date="2015" name="Proc. Natl. Acad. Sci. U.S.A.">
        <title>Bacterial clade with the ribosomal RNA operon on a small plasmid rather than the chromosome.</title>
        <authorList>
            <person name="Anda M."/>
            <person name="Ohtsubo Y."/>
            <person name="Okubo T."/>
            <person name="Sugawara M."/>
            <person name="Nagata Y."/>
            <person name="Tsuda M."/>
            <person name="Minamisawa K."/>
            <person name="Mitsui H."/>
        </authorList>
    </citation>
    <scope>NUCLEOTIDE SEQUENCE</scope>
    <source>
        <strain evidence="1">JCM 14755</strain>
    </source>
</reference>
<dbReference type="InterPro" id="IPR036250">
    <property type="entry name" value="AcylCo_DH-like_C"/>
</dbReference>
<accession>A0A0P0Z3R7</accession>
<protein>
    <recommendedName>
        <fullName evidence="2">Acyl-CoA dehydrogenase</fullName>
    </recommendedName>
</protein>
<sequence>MKPLASADLPPSDATMLHALDLVIRGSTPEELDPALSVLVEFGLLDRFILPDAFGGGFRYVAAWVDVLKLLSGLGGVDLSVARILEGHLNALQLVATYGQPDQQAMVLRHAGRGDLLGVWGADATEPVRMHADGPGSWRLTGAKRYATAVGTVQRAVVPVTDDNGQIQLLLLPVADDRRVDLASWNHRGMRRSASGTFRFDGMRIGPSAILGALDDYRREPLFVGGIWRCAAAQLGAIEAVVAGICRELSDTGRDAHPLQMARIGSAILAARTARLWVEDAAARVEACSPDAPRAHIEHVVALAAYARLATEKAAMEVIDLAERGLGLASFAAGHAVEALTRDLAVYIRQANPDAVLLQHGRVLARRLSDGVTDDSV</sequence>
<evidence type="ECO:0008006" key="2">
    <source>
        <dbReference type="Google" id="ProtNLM"/>
    </source>
</evidence>
<evidence type="ECO:0000313" key="1">
    <source>
        <dbReference type="EMBL" id="BAT28741.1"/>
    </source>
</evidence>
<dbReference type="SUPFAM" id="SSF56645">
    <property type="entry name" value="Acyl-CoA dehydrogenase NM domain-like"/>
    <property type="match status" value="1"/>
</dbReference>
<organism evidence="1">
    <name type="scientific">Aureimonas frigidaquae</name>
    <dbReference type="NCBI Taxonomy" id="424757"/>
    <lineage>
        <taxon>Bacteria</taxon>
        <taxon>Pseudomonadati</taxon>
        <taxon>Pseudomonadota</taxon>
        <taxon>Alphaproteobacteria</taxon>
        <taxon>Hyphomicrobiales</taxon>
        <taxon>Aurantimonadaceae</taxon>
        <taxon>Aureimonas</taxon>
    </lineage>
</organism>
<proteinExistence type="predicted"/>
<dbReference type="InterPro" id="IPR009100">
    <property type="entry name" value="AcylCoA_DH/oxidase_NM_dom_sf"/>
</dbReference>
<dbReference type="SUPFAM" id="SSF47203">
    <property type="entry name" value="Acyl-CoA dehydrogenase C-terminal domain-like"/>
    <property type="match status" value="1"/>
</dbReference>
<dbReference type="RefSeq" id="WP_062225643.1">
    <property type="nucleotide sequence ID" value="NZ_BBWR01000002.1"/>
</dbReference>
<dbReference type="InterPro" id="IPR037069">
    <property type="entry name" value="AcylCoA_DH/ox_N_sf"/>
</dbReference>
<dbReference type="Gene3D" id="2.40.110.10">
    <property type="entry name" value="Butyryl-CoA Dehydrogenase, subunit A, domain 2"/>
    <property type="match status" value="1"/>
</dbReference>
<dbReference type="GO" id="GO:0016627">
    <property type="term" value="F:oxidoreductase activity, acting on the CH-CH group of donors"/>
    <property type="evidence" value="ECO:0007669"/>
    <property type="project" value="InterPro"/>
</dbReference>
<dbReference type="Gene3D" id="1.10.540.10">
    <property type="entry name" value="Acyl-CoA dehydrogenase/oxidase, N-terminal domain"/>
    <property type="match status" value="1"/>
</dbReference>
<dbReference type="AlphaFoldDB" id="A0A0P0Z3R7"/>
<dbReference type="EMBL" id="LC066377">
    <property type="protein sequence ID" value="BAT28741.1"/>
    <property type="molecule type" value="Genomic_DNA"/>
</dbReference>
<dbReference type="GO" id="GO:0050660">
    <property type="term" value="F:flavin adenine dinucleotide binding"/>
    <property type="evidence" value="ECO:0007669"/>
    <property type="project" value="InterPro"/>
</dbReference>
<dbReference type="InterPro" id="IPR046373">
    <property type="entry name" value="Acyl-CoA_Oxase/DH_mid-dom_sf"/>
</dbReference>
<name>A0A0P0Z3R7_9HYPH</name>
<dbReference type="OrthoDB" id="2986495at2"/>